<feature type="transmembrane region" description="Helical" evidence="1">
    <location>
        <begin position="360"/>
        <end position="384"/>
    </location>
</feature>
<keyword evidence="1" id="KW-1133">Transmembrane helix</keyword>
<organism evidence="2 3">
    <name type="scientific">Trichocladium antarcticum</name>
    <dbReference type="NCBI Taxonomy" id="1450529"/>
    <lineage>
        <taxon>Eukaryota</taxon>
        <taxon>Fungi</taxon>
        <taxon>Dikarya</taxon>
        <taxon>Ascomycota</taxon>
        <taxon>Pezizomycotina</taxon>
        <taxon>Sordariomycetes</taxon>
        <taxon>Sordariomycetidae</taxon>
        <taxon>Sordariales</taxon>
        <taxon>Chaetomiaceae</taxon>
        <taxon>Trichocladium</taxon>
    </lineage>
</organism>
<name>A0AAN6UN44_9PEZI</name>
<evidence type="ECO:0000256" key="1">
    <source>
        <dbReference type="SAM" id="Phobius"/>
    </source>
</evidence>
<comment type="caution">
    <text evidence="2">The sequence shown here is derived from an EMBL/GenBank/DDBJ whole genome shotgun (WGS) entry which is preliminary data.</text>
</comment>
<keyword evidence="1" id="KW-0812">Transmembrane</keyword>
<gene>
    <name evidence="2" type="ORF">BT67DRAFT_256030</name>
</gene>
<keyword evidence="3" id="KW-1185">Reference proteome</keyword>
<evidence type="ECO:0000313" key="3">
    <source>
        <dbReference type="Proteomes" id="UP001304895"/>
    </source>
</evidence>
<feature type="transmembrane region" description="Helical" evidence="1">
    <location>
        <begin position="20"/>
        <end position="40"/>
    </location>
</feature>
<proteinExistence type="predicted"/>
<dbReference type="Proteomes" id="UP001304895">
    <property type="component" value="Unassembled WGS sequence"/>
</dbReference>
<dbReference type="EMBL" id="MU853405">
    <property type="protein sequence ID" value="KAK4135615.1"/>
    <property type="molecule type" value="Genomic_DNA"/>
</dbReference>
<reference evidence="2" key="1">
    <citation type="journal article" date="2023" name="Mol. Phylogenet. Evol.">
        <title>Genome-scale phylogeny and comparative genomics of the fungal order Sordariales.</title>
        <authorList>
            <person name="Hensen N."/>
            <person name="Bonometti L."/>
            <person name="Westerberg I."/>
            <person name="Brannstrom I.O."/>
            <person name="Guillou S."/>
            <person name="Cros-Aarteil S."/>
            <person name="Calhoun S."/>
            <person name="Haridas S."/>
            <person name="Kuo A."/>
            <person name="Mondo S."/>
            <person name="Pangilinan J."/>
            <person name="Riley R."/>
            <person name="LaButti K."/>
            <person name="Andreopoulos B."/>
            <person name="Lipzen A."/>
            <person name="Chen C."/>
            <person name="Yan M."/>
            <person name="Daum C."/>
            <person name="Ng V."/>
            <person name="Clum A."/>
            <person name="Steindorff A."/>
            <person name="Ohm R.A."/>
            <person name="Martin F."/>
            <person name="Silar P."/>
            <person name="Natvig D.O."/>
            <person name="Lalanne C."/>
            <person name="Gautier V."/>
            <person name="Ament-Velasquez S.L."/>
            <person name="Kruys A."/>
            <person name="Hutchinson M.I."/>
            <person name="Powell A.J."/>
            <person name="Barry K."/>
            <person name="Miller A.N."/>
            <person name="Grigoriev I.V."/>
            <person name="Debuchy R."/>
            <person name="Gladieux P."/>
            <person name="Hiltunen Thoren M."/>
            <person name="Johannesson H."/>
        </authorList>
    </citation>
    <scope>NUCLEOTIDE SEQUENCE</scope>
    <source>
        <strain evidence="2">CBS 123565</strain>
    </source>
</reference>
<protein>
    <submittedName>
        <fullName evidence="2">Uncharacterized protein</fullName>
    </submittedName>
</protein>
<reference evidence="2" key="2">
    <citation type="submission" date="2023-05" db="EMBL/GenBank/DDBJ databases">
        <authorList>
            <consortium name="Lawrence Berkeley National Laboratory"/>
            <person name="Steindorff A."/>
            <person name="Hensen N."/>
            <person name="Bonometti L."/>
            <person name="Westerberg I."/>
            <person name="Brannstrom I.O."/>
            <person name="Guillou S."/>
            <person name="Cros-Aarteil S."/>
            <person name="Calhoun S."/>
            <person name="Haridas S."/>
            <person name="Kuo A."/>
            <person name="Mondo S."/>
            <person name="Pangilinan J."/>
            <person name="Riley R."/>
            <person name="Labutti K."/>
            <person name="Andreopoulos B."/>
            <person name="Lipzen A."/>
            <person name="Chen C."/>
            <person name="Yanf M."/>
            <person name="Daum C."/>
            <person name="Ng V."/>
            <person name="Clum A."/>
            <person name="Ohm R."/>
            <person name="Martin F."/>
            <person name="Silar P."/>
            <person name="Natvig D."/>
            <person name="Lalanne C."/>
            <person name="Gautier V."/>
            <person name="Ament-Velasquez S.L."/>
            <person name="Kruys A."/>
            <person name="Hutchinson M.I."/>
            <person name="Powell A.J."/>
            <person name="Barry K."/>
            <person name="Miller A.N."/>
            <person name="Grigoriev I.V."/>
            <person name="Debuchy R."/>
            <person name="Gladieux P."/>
            <person name="Thoren M.H."/>
            <person name="Johannesson H."/>
        </authorList>
    </citation>
    <scope>NUCLEOTIDE SEQUENCE</scope>
    <source>
        <strain evidence="2">CBS 123565</strain>
    </source>
</reference>
<accession>A0AAN6UN44</accession>
<keyword evidence="1" id="KW-0472">Membrane</keyword>
<sequence>MSLLGLLWRSPRPKVKGFCAFWIMLNIAAQVAISALSLTYNAEPGVQDIYLDARQDMVAIPDMSRFVMGGRFGELAQAESYAAHILGDIGSSYAYSMLPEEPLTDLPVATHPSSFWNATDHWEYTFVNSAPGPGPQDFSFLSAFSNQTITSSATCHTPSYDFSTNYTADTVTIRQKDPGNDRVIIFPNSAGLEERIIYLTTPLYIEEGRPQSGKQTGHCGPGCSTIHILEVATGPPAADSFARPDSGFYYYECNTTVAPKGGAPRAAGHFNFSATSAAIAAQAIALSGRARLGQGATAVMPYNLGLPFGEAQNNSAAGMAAMVSRFAIGVVAAAAQTSRKILVPGRPPRQGVRLVPERPAAFAAVVAATLGTHLVFLVLAAVLVKGDWGFLRDLGV</sequence>
<dbReference type="AlphaFoldDB" id="A0AAN6UN44"/>
<evidence type="ECO:0000313" key="2">
    <source>
        <dbReference type="EMBL" id="KAK4135615.1"/>
    </source>
</evidence>